<dbReference type="Gene3D" id="2.130.10.10">
    <property type="entry name" value="YVTN repeat-like/Quinoprotein amine dehydrogenase"/>
    <property type="match status" value="1"/>
</dbReference>
<dbReference type="InterPro" id="IPR011047">
    <property type="entry name" value="Quinoprotein_ADH-like_sf"/>
</dbReference>
<dbReference type="EMBL" id="FPHF01000087">
    <property type="protein sequence ID" value="SFV65484.1"/>
    <property type="molecule type" value="Genomic_DNA"/>
</dbReference>
<gene>
    <name evidence="1" type="ORF">MNB_SM-4-1196</name>
</gene>
<keyword evidence="1" id="KW-0449">Lipoprotein</keyword>
<organism evidence="1">
    <name type="scientific">hydrothermal vent metagenome</name>
    <dbReference type="NCBI Taxonomy" id="652676"/>
    <lineage>
        <taxon>unclassified sequences</taxon>
        <taxon>metagenomes</taxon>
        <taxon>ecological metagenomes</taxon>
    </lineage>
</organism>
<proteinExistence type="predicted"/>
<sequence length="306" mass="34435">MPIKLSSDWESYEQSKHTIIDTASNVALLNDRTVLTHTGLVNVEISENDRLISQSGGWIISASVDGNLSLNSQNNGSIVKHFNLNKSVAGASVSGNDLAITFADNEIALYDIETKNILFKEQGSKFVATDSRIVNPFFMRGLVLFPTLDGKVIFVNNAKKKRLRTVIVSSEDNFNNIIAFELVQNKIIAATSYKILSMAKKEIRVKYEIRNIIYDEDKIFIATKQGEVISLTPDLQVESKVKFPFAHFYAMVSNGDKLYVLEKEGYLIVLDKKSFDYTVHEVDFDDGFVFTSNKSFFVNDKQIITE</sequence>
<accession>A0A1W1CI86</accession>
<reference evidence="1" key="1">
    <citation type="submission" date="2016-10" db="EMBL/GenBank/DDBJ databases">
        <authorList>
            <person name="de Groot N.N."/>
        </authorList>
    </citation>
    <scope>NUCLEOTIDE SEQUENCE</scope>
</reference>
<protein>
    <submittedName>
        <fullName evidence="1">Putative lipoprotein</fullName>
    </submittedName>
</protein>
<evidence type="ECO:0000313" key="1">
    <source>
        <dbReference type="EMBL" id="SFV65484.1"/>
    </source>
</evidence>
<dbReference type="AlphaFoldDB" id="A0A1W1CI86"/>
<name>A0A1W1CI86_9ZZZZ</name>
<dbReference type="InterPro" id="IPR015943">
    <property type="entry name" value="WD40/YVTN_repeat-like_dom_sf"/>
</dbReference>
<dbReference type="SUPFAM" id="SSF50998">
    <property type="entry name" value="Quinoprotein alcohol dehydrogenase-like"/>
    <property type="match status" value="1"/>
</dbReference>